<dbReference type="OrthoDB" id="5419162at2759"/>
<name>A0A3E2HBQ7_SCYLI</name>
<evidence type="ECO:0000313" key="3">
    <source>
        <dbReference type="Proteomes" id="UP000258309"/>
    </source>
</evidence>
<keyword evidence="3" id="KW-1185">Reference proteome</keyword>
<comment type="caution">
    <text evidence="2">The sequence shown here is derived from an EMBL/GenBank/DDBJ whole genome shotgun (WGS) entry which is preliminary data.</text>
</comment>
<sequence>MDPNYIDEDEEASAMAAAMGFSSFGTQSNPNKKRKFNPVIDAFVDGQELAGSDRGGNKEQGTGGNTIPLGKPRVIGASSKTAKADSDEIDLGYDDEEPVREDMEEDGPQYIDTSRPAPIDSQKEIQDKIDAILANIEPSSSASVTLPPNKLAPSQDNVRVSMSDRGSIASSSRPSQRGQRNEFWYIGYYDPSFNENPWARLEQEKLSNASGSRVEKNST</sequence>
<feature type="compositionally biased region" description="Polar residues" evidence="1">
    <location>
        <begin position="139"/>
        <end position="160"/>
    </location>
</feature>
<feature type="compositionally biased region" description="Acidic residues" evidence="1">
    <location>
        <begin position="87"/>
        <end position="107"/>
    </location>
</feature>
<gene>
    <name evidence="2" type="ORF">B7463_g5742</name>
</gene>
<dbReference type="Proteomes" id="UP000258309">
    <property type="component" value="Unassembled WGS sequence"/>
</dbReference>
<evidence type="ECO:0000256" key="1">
    <source>
        <dbReference type="SAM" id="MobiDB-lite"/>
    </source>
</evidence>
<reference evidence="2 3" key="1">
    <citation type="submission" date="2018-05" db="EMBL/GenBank/DDBJ databases">
        <title>Draft genome sequence of Scytalidium lignicola DSM 105466, a ubiquitous saprotrophic fungus.</title>
        <authorList>
            <person name="Buettner E."/>
            <person name="Gebauer A.M."/>
            <person name="Hofrichter M."/>
            <person name="Liers C."/>
            <person name="Kellner H."/>
        </authorList>
    </citation>
    <scope>NUCLEOTIDE SEQUENCE [LARGE SCALE GENOMIC DNA]</scope>
    <source>
        <strain evidence="2 3">DSM 105466</strain>
    </source>
</reference>
<feature type="region of interest" description="Disordered" evidence="1">
    <location>
        <begin position="139"/>
        <end position="181"/>
    </location>
</feature>
<organism evidence="2 3">
    <name type="scientific">Scytalidium lignicola</name>
    <name type="common">Hyphomycete</name>
    <dbReference type="NCBI Taxonomy" id="5539"/>
    <lineage>
        <taxon>Eukaryota</taxon>
        <taxon>Fungi</taxon>
        <taxon>Dikarya</taxon>
        <taxon>Ascomycota</taxon>
        <taxon>Pezizomycotina</taxon>
        <taxon>Leotiomycetes</taxon>
        <taxon>Leotiomycetes incertae sedis</taxon>
        <taxon>Scytalidium</taxon>
    </lineage>
</organism>
<evidence type="ECO:0000313" key="2">
    <source>
        <dbReference type="EMBL" id="RFU30581.1"/>
    </source>
</evidence>
<dbReference type="EMBL" id="NCSJ02000096">
    <property type="protein sequence ID" value="RFU30581.1"/>
    <property type="molecule type" value="Genomic_DNA"/>
</dbReference>
<dbReference type="OMA" id="DPTKPWY"/>
<dbReference type="AlphaFoldDB" id="A0A3E2HBQ7"/>
<protein>
    <submittedName>
        <fullName evidence="2">Uncharacterized protein</fullName>
    </submittedName>
</protein>
<proteinExistence type="predicted"/>
<feature type="non-terminal residue" evidence="2">
    <location>
        <position position="219"/>
    </location>
</feature>
<feature type="region of interest" description="Disordered" evidence="1">
    <location>
        <begin position="47"/>
        <end position="125"/>
    </location>
</feature>
<feature type="compositionally biased region" description="Polar residues" evidence="1">
    <location>
        <begin position="168"/>
        <end position="178"/>
    </location>
</feature>
<feature type="non-terminal residue" evidence="2">
    <location>
        <position position="1"/>
    </location>
</feature>
<accession>A0A3E2HBQ7</accession>